<dbReference type="GO" id="GO:0071555">
    <property type="term" value="P:cell wall organization"/>
    <property type="evidence" value="ECO:0007669"/>
    <property type="project" value="UniProtKB-KW"/>
</dbReference>
<feature type="domain" description="BioF2-like acetyltransferase" evidence="7">
    <location>
        <begin position="162"/>
        <end position="290"/>
    </location>
</feature>
<dbReference type="InterPro" id="IPR038740">
    <property type="entry name" value="BioF2-like_GNAT_dom"/>
</dbReference>
<dbReference type="PANTHER" id="PTHR36174">
    <property type="entry name" value="LIPID II:GLYCINE GLYCYLTRANSFERASE"/>
    <property type="match status" value="1"/>
</dbReference>
<dbReference type="GO" id="GO:0009252">
    <property type="term" value="P:peptidoglycan biosynthetic process"/>
    <property type="evidence" value="ECO:0007669"/>
    <property type="project" value="UniProtKB-KW"/>
</dbReference>
<keyword evidence="6" id="KW-0961">Cell wall biogenesis/degradation</keyword>
<sequence length="347" mass="41187">MRFPRNKYTMIQIREIDKKLWNSYAVSERFHTFLHSWNWGEFQKSLGHVVRRLGIFEDSHLLGIALIVTVRARRGTFLFCPHGPFLDIERRDAYEALLSFLRGAAQLDKASFIRLSPITKLSQQSLDFFRLLDFRRAPMHMHTDFSWILDVRNSEDALLHAMRKTTRYSIRKAQKEGVRIVQSCDRAELSAFYKVYALTVKRQHFVPFSEEYISKEFDAFQQDDHIRIFHAYYRDQVLSSAIVVFTANSGFYHHGASTLTFPKIPAAYLLQWEIIRTCRMRGYSWYNFWGIAPENIKHHPWEGTTLFKKGFGGFSEAYVPAQDYVLERKYWLNFAIESFRRWKRGFD</sequence>
<keyword evidence="4" id="KW-0573">Peptidoglycan synthesis</keyword>
<evidence type="ECO:0000259" key="7">
    <source>
        <dbReference type="Pfam" id="PF13480"/>
    </source>
</evidence>
<evidence type="ECO:0000313" key="8">
    <source>
        <dbReference type="EMBL" id="OGY79008.1"/>
    </source>
</evidence>
<dbReference type="PROSITE" id="PS51191">
    <property type="entry name" value="FEMABX"/>
    <property type="match status" value="1"/>
</dbReference>
<dbReference type="Proteomes" id="UP000177165">
    <property type="component" value="Unassembled WGS sequence"/>
</dbReference>
<dbReference type="GO" id="GO:0008360">
    <property type="term" value="P:regulation of cell shape"/>
    <property type="evidence" value="ECO:0007669"/>
    <property type="project" value="UniProtKB-KW"/>
</dbReference>
<dbReference type="AlphaFoldDB" id="A0A1G2AQ23"/>
<dbReference type="STRING" id="1798540.A3B74_03935"/>
<keyword evidence="3" id="KW-0133">Cell shape</keyword>
<dbReference type="EMBL" id="MHKB01000011">
    <property type="protein sequence ID" value="OGY79008.1"/>
    <property type="molecule type" value="Genomic_DNA"/>
</dbReference>
<comment type="similarity">
    <text evidence="1">Belongs to the FemABX family.</text>
</comment>
<evidence type="ECO:0000256" key="1">
    <source>
        <dbReference type="ARBA" id="ARBA00009943"/>
    </source>
</evidence>
<evidence type="ECO:0000256" key="5">
    <source>
        <dbReference type="ARBA" id="ARBA00023315"/>
    </source>
</evidence>
<keyword evidence="2" id="KW-0808">Transferase</keyword>
<reference evidence="8 9" key="1">
    <citation type="journal article" date="2016" name="Nat. Commun.">
        <title>Thousands of microbial genomes shed light on interconnected biogeochemical processes in an aquifer system.</title>
        <authorList>
            <person name="Anantharaman K."/>
            <person name="Brown C.T."/>
            <person name="Hug L.A."/>
            <person name="Sharon I."/>
            <person name="Castelle C.J."/>
            <person name="Probst A.J."/>
            <person name="Thomas B.C."/>
            <person name="Singh A."/>
            <person name="Wilkins M.J."/>
            <person name="Karaoz U."/>
            <person name="Brodie E.L."/>
            <person name="Williams K.H."/>
            <person name="Hubbard S.S."/>
            <person name="Banfield J.F."/>
        </authorList>
    </citation>
    <scope>NUCLEOTIDE SEQUENCE [LARGE SCALE GENOMIC DNA]</scope>
</reference>
<comment type="caution">
    <text evidence="8">The sequence shown here is derived from an EMBL/GenBank/DDBJ whole genome shotgun (WGS) entry which is preliminary data.</text>
</comment>
<evidence type="ECO:0000256" key="6">
    <source>
        <dbReference type="ARBA" id="ARBA00023316"/>
    </source>
</evidence>
<accession>A0A1G2AQ23</accession>
<gene>
    <name evidence="8" type="ORF">A3B74_03935</name>
</gene>
<dbReference type="Pfam" id="PF02388">
    <property type="entry name" value="FemAB"/>
    <property type="match status" value="1"/>
</dbReference>
<name>A0A1G2AQ23_9BACT</name>
<evidence type="ECO:0000256" key="2">
    <source>
        <dbReference type="ARBA" id="ARBA00022679"/>
    </source>
</evidence>
<dbReference type="Pfam" id="PF13480">
    <property type="entry name" value="Acetyltransf_6"/>
    <property type="match status" value="1"/>
</dbReference>
<dbReference type="SUPFAM" id="SSF55729">
    <property type="entry name" value="Acyl-CoA N-acyltransferases (Nat)"/>
    <property type="match status" value="2"/>
</dbReference>
<dbReference type="InterPro" id="IPR050644">
    <property type="entry name" value="PG_Glycine_Bridge_Synth"/>
</dbReference>
<dbReference type="GO" id="GO:0016755">
    <property type="term" value="F:aminoacyltransferase activity"/>
    <property type="evidence" value="ECO:0007669"/>
    <property type="project" value="InterPro"/>
</dbReference>
<organism evidence="8 9">
    <name type="scientific">Candidatus Kerfeldbacteria bacterium RIFCSPHIGHO2_02_FULL_42_14</name>
    <dbReference type="NCBI Taxonomy" id="1798540"/>
    <lineage>
        <taxon>Bacteria</taxon>
        <taxon>Candidatus Kerfeldiibacteriota</taxon>
    </lineage>
</organism>
<proteinExistence type="inferred from homology"/>
<evidence type="ECO:0000256" key="4">
    <source>
        <dbReference type="ARBA" id="ARBA00022984"/>
    </source>
</evidence>
<dbReference type="InterPro" id="IPR003447">
    <property type="entry name" value="FEMABX"/>
</dbReference>
<dbReference type="Gene3D" id="3.40.630.30">
    <property type="match status" value="2"/>
</dbReference>
<evidence type="ECO:0000313" key="9">
    <source>
        <dbReference type="Proteomes" id="UP000177165"/>
    </source>
</evidence>
<evidence type="ECO:0000256" key="3">
    <source>
        <dbReference type="ARBA" id="ARBA00022960"/>
    </source>
</evidence>
<keyword evidence="5" id="KW-0012">Acyltransferase</keyword>
<dbReference type="InterPro" id="IPR016181">
    <property type="entry name" value="Acyl_CoA_acyltransferase"/>
</dbReference>
<protein>
    <recommendedName>
        <fullName evidence="7">BioF2-like acetyltransferase domain-containing protein</fullName>
    </recommendedName>
</protein>
<dbReference type="PANTHER" id="PTHR36174:SF1">
    <property type="entry name" value="LIPID II:GLYCINE GLYCYLTRANSFERASE"/>
    <property type="match status" value="1"/>
</dbReference>